<feature type="region of interest" description="Disordered" evidence="1">
    <location>
        <begin position="1"/>
        <end position="25"/>
    </location>
</feature>
<evidence type="ECO:0000256" key="1">
    <source>
        <dbReference type="SAM" id="MobiDB-lite"/>
    </source>
</evidence>
<dbReference type="Pfam" id="PF07963">
    <property type="entry name" value="N_methyl"/>
    <property type="match status" value="1"/>
</dbReference>
<proteinExistence type="predicted"/>
<feature type="domain" description="DUF1559" evidence="3">
    <location>
        <begin position="56"/>
        <end position="123"/>
    </location>
</feature>
<reference evidence="4 5" key="1">
    <citation type="submission" date="2019-05" db="EMBL/GenBank/DDBJ databases">
        <authorList>
            <consortium name="Science for Life Laboratories"/>
        </authorList>
    </citation>
    <scope>NUCLEOTIDE SEQUENCE [LARGE SCALE GENOMIC DNA]</scope>
    <source>
        <strain evidence="4">Soil9</strain>
    </source>
</reference>
<name>A0A6P2CTX5_9BACT</name>
<evidence type="ECO:0000256" key="2">
    <source>
        <dbReference type="SAM" id="Phobius"/>
    </source>
</evidence>
<keyword evidence="2" id="KW-1133">Transmembrane helix</keyword>
<dbReference type="KEGG" id="gms:SOIL9_57070"/>
<evidence type="ECO:0000313" key="4">
    <source>
        <dbReference type="EMBL" id="VTR92007.1"/>
    </source>
</evidence>
<feature type="domain" description="DUF1559" evidence="3">
    <location>
        <begin position="190"/>
        <end position="299"/>
    </location>
</feature>
<feature type="transmembrane region" description="Helical" evidence="2">
    <location>
        <begin position="31"/>
        <end position="55"/>
    </location>
</feature>
<dbReference type="PANTHER" id="PTHR30093:SF2">
    <property type="entry name" value="TYPE II SECRETION SYSTEM PROTEIN H"/>
    <property type="match status" value="1"/>
</dbReference>
<sequence length="320" mass="33825">MPVGAIASLSPFSAPRHTHTTTRAPQRTRTAFTLIELLVVIAIIAILIGLLLPAVQKVRDAAARMSSQNNLKQMGLAMHNLAGNQSDQFCAGWGGQRTTTSTGDPVRPWTWHILPYIEQDNASKNAATTTVIKTFTAPNDASFVSGQPLTSYSGNGLVLGIVNPLGVAPVVNTGTPSYMAKLYSMNSPGDGTSNTVLFAERYAVTTTGSGTVTYSGVAGATPQATLTHVYGQHLWFPTGATPSQVVFLPQYIASPVQPFPFQSKPASNIADDRVPQGMSSGTMSVAMCDGSVRGVSSSVSNQTWVFVCDPYDGNVLPSDW</sequence>
<dbReference type="PANTHER" id="PTHR30093">
    <property type="entry name" value="GENERAL SECRETION PATHWAY PROTEIN G"/>
    <property type="match status" value="1"/>
</dbReference>
<accession>A0A6P2CTX5</accession>
<dbReference type="InterPro" id="IPR012902">
    <property type="entry name" value="N_methyl_site"/>
</dbReference>
<gene>
    <name evidence="4" type="ORF">SOIL9_57070</name>
</gene>
<dbReference type="NCBIfam" id="TIGR02532">
    <property type="entry name" value="IV_pilin_GFxxxE"/>
    <property type="match status" value="1"/>
</dbReference>
<evidence type="ECO:0000259" key="3">
    <source>
        <dbReference type="Pfam" id="PF07596"/>
    </source>
</evidence>
<evidence type="ECO:0000313" key="5">
    <source>
        <dbReference type="Proteomes" id="UP000464178"/>
    </source>
</evidence>
<dbReference type="Gene3D" id="3.30.700.10">
    <property type="entry name" value="Glycoprotein, Type 4 Pilin"/>
    <property type="match status" value="1"/>
</dbReference>
<dbReference type="Proteomes" id="UP000464178">
    <property type="component" value="Chromosome"/>
</dbReference>
<protein>
    <recommendedName>
        <fullName evidence="3">DUF1559 domain-containing protein</fullName>
    </recommendedName>
</protein>
<dbReference type="Pfam" id="PF07596">
    <property type="entry name" value="SBP_bac_10"/>
    <property type="match status" value="2"/>
</dbReference>
<dbReference type="SUPFAM" id="SSF54523">
    <property type="entry name" value="Pili subunits"/>
    <property type="match status" value="1"/>
</dbReference>
<dbReference type="AlphaFoldDB" id="A0A6P2CTX5"/>
<dbReference type="InterPro" id="IPR045584">
    <property type="entry name" value="Pilin-like"/>
</dbReference>
<keyword evidence="5" id="KW-1185">Reference proteome</keyword>
<keyword evidence="2" id="KW-0812">Transmembrane</keyword>
<dbReference type="EMBL" id="LR593886">
    <property type="protein sequence ID" value="VTR92007.1"/>
    <property type="molecule type" value="Genomic_DNA"/>
</dbReference>
<keyword evidence="2" id="KW-0472">Membrane</keyword>
<dbReference type="RefSeq" id="WP_162666929.1">
    <property type="nucleotide sequence ID" value="NZ_LR593886.1"/>
</dbReference>
<organism evidence="4 5">
    <name type="scientific">Gemmata massiliana</name>
    <dbReference type="NCBI Taxonomy" id="1210884"/>
    <lineage>
        <taxon>Bacteria</taxon>
        <taxon>Pseudomonadati</taxon>
        <taxon>Planctomycetota</taxon>
        <taxon>Planctomycetia</taxon>
        <taxon>Gemmatales</taxon>
        <taxon>Gemmataceae</taxon>
        <taxon>Gemmata</taxon>
    </lineage>
</organism>
<dbReference type="InterPro" id="IPR011453">
    <property type="entry name" value="DUF1559"/>
</dbReference>